<dbReference type="Proteomes" id="UP000176651">
    <property type="component" value="Unassembled WGS sequence"/>
</dbReference>
<evidence type="ECO:0000313" key="14">
    <source>
        <dbReference type="EMBL" id="OGB74325.1"/>
    </source>
</evidence>
<dbReference type="InterPro" id="IPR027417">
    <property type="entry name" value="P-loop_NTPase"/>
</dbReference>
<dbReference type="SUPFAM" id="SSF52540">
    <property type="entry name" value="P-loop containing nucleoside triphosphate hydrolases"/>
    <property type="match status" value="1"/>
</dbReference>
<evidence type="ECO:0000259" key="13">
    <source>
        <dbReference type="PROSITE" id="PS51722"/>
    </source>
</evidence>
<dbReference type="CDD" id="cd03699">
    <property type="entry name" value="EF4_II"/>
    <property type="match status" value="1"/>
</dbReference>
<dbReference type="GO" id="GO:0005525">
    <property type="term" value="F:GTP binding"/>
    <property type="evidence" value="ECO:0007669"/>
    <property type="project" value="UniProtKB-UniRule"/>
</dbReference>
<evidence type="ECO:0000256" key="2">
    <source>
        <dbReference type="ARBA" id="ARBA00022475"/>
    </source>
</evidence>
<dbReference type="GO" id="GO:0005886">
    <property type="term" value="C:plasma membrane"/>
    <property type="evidence" value="ECO:0007669"/>
    <property type="project" value="UniProtKB-SubCell"/>
</dbReference>
<dbReference type="InterPro" id="IPR035647">
    <property type="entry name" value="EFG_III/V"/>
</dbReference>
<comment type="subcellular location">
    <subcellularLocation>
        <location evidence="12">Cell membrane</location>
        <topology evidence="12">Peripheral membrane protein</topology>
        <orientation evidence="12">Cytoplasmic side</orientation>
    </subcellularLocation>
</comment>
<dbReference type="Pfam" id="PF03144">
    <property type="entry name" value="GTP_EFTU_D2"/>
    <property type="match status" value="1"/>
</dbReference>
<dbReference type="InterPro" id="IPR009000">
    <property type="entry name" value="Transl_B-barrel_sf"/>
</dbReference>
<dbReference type="STRING" id="1798535.A2V68_01050"/>
<dbReference type="CDD" id="cd16260">
    <property type="entry name" value="EF4_III"/>
    <property type="match status" value="1"/>
</dbReference>
<dbReference type="PROSITE" id="PS51722">
    <property type="entry name" value="G_TR_2"/>
    <property type="match status" value="1"/>
</dbReference>
<feature type="binding site" evidence="12">
    <location>
        <begin position="14"/>
        <end position="19"/>
    </location>
    <ligand>
        <name>GTP</name>
        <dbReference type="ChEBI" id="CHEBI:37565"/>
    </ligand>
</feature>
<dbReference type="InterPro" id="IPR038363">
    <property type="entry name" value="LepA_C_sf"/>
</dbReference>
<evidence type="ECO:0000256" key="8">
    <source>
        <dbReference type="ARBA" id="ARBA00050293"/>
    </source>
</evidence>
<evidence type="ECO:0000256" key="12">
    <source>
        <dbReference type="HAMAP-Rule" id="MF_00071"/>
    </source>
</evidence>
<dbReference type="Pfam" id="PF00679">
    <property type="entry name" value="EFG_C"/>
    <property type="match status" value="1"/>
</dbReference>
<evidence type="ECO:0000256" key="1">
    <source>
        <dbReference type="ARBA" id="ARBA00005454"/>
    </source>
</evidence>
<dbReference type="InterPro" id="IPR000795">
    <property type="entry name" value="T_Tr_GTP-bd_dom"/>
</dbReference>
<dbReference type="PROSITE" id="PS00301">
    <property type="entry name" value="G_TR_1"/>
    <property type="match status" value="1"/>
</dbReference>
<dbReference type="GO" id="GO:0003924">
    <property type="term" value="F:GTPase activity"/>
    <property type="evidence" value="ECO:0007669"/>
    <property type="project" value="UniProtKB-UniRule"/>
</dbReference>
<evidence type="ECO:0000256" key="5">
    <source>
        <dbReference type="ARBA" id="ARBA00022917"/>
    </source>
</evidence>
<dbReference type="EMBL" id="META01000003">
    <property type="protein sequence ID" value="OGB74325.1"/>
    <property type="molecule type" value="Genomic_DNA"/>
</dbReference>
<keyword evidence="6 12" id="KW-0342">GTP-binding</keyword>
<dbReference type="Gene3D" id="3.30.70.240">
    <property type="match status" value="1"/>
</dbReference>
<accession>A0A1F4NS92</accession>
<dbReference type="Pfam" id="PF00009">
    <property type="entry name" value="GTP_EFTU"/>
    <property type="match status" value="1"/>
</dbReference>
<feature type="binding site" evidence="12">
    <location>
        <begin position="126"/>
        <end position="129"/>
    </location>
    <ligand>
        <name>GTP</name>
        <dbReference type="ChEBI" id="CHEBI:37565"/>
    </ligand>
</feature>
<feature type="domain" description="Tr-type G" evidence="13">
    <location>
        <begin position="2"/>
        <end position="179"/>
    </location>
</feature>
<keyword evidence="3 12" id="KW-0547">Nucleotide-binding</keyword>
<dbReference type="Gene3D" id="3.30.70.870">
    <property type="entry name" value="Elongation Factor G (Translational Gtpase), domain 3"/>
    <property type="match status" value="1"/>
</dbReference>
<dbReference type="CDD" id="cd03709">
    <property type="entry name" value="lepA_C"/>
    <property type="match status" value="1"/>
</dbReference>
<dbReference type="EC" id="3.6.5.n1" evidence="11 12"/>
<dbReference type="FunFam" id="3.30.70.870:FF:000004">
    <property type="entry name" value="Translation factor GUF1, mitochondrial"/>
    <property type="match status" value="1"/>
</dbReference>
<dbReference type="CDD" id="cd01890">
    <property type="entry name" value="LepA"/>
    <property type="match status" value="1"/>
</dbReference>
<dbReference type="InterPro" id="IPR013842">
    <property type="entry name" value="LepA_CTD"/>
</dbReference>
<keyword evidence="4 12" id="KW-0378">Hydrolase</keyword>
<dbReference type="FunFam" id="2.40.30.10:FF:000015">
    <property type="entry name" value="Translation factor GUF1, mitochondrial"/>
    <property type="match status" value="1"/>
</dbReference>
<evidence type="ECO:0000313" key="15">
    <source>
        <dbReference type="Proteomes" id="UP000176651"/>
    </source>
</evidence>
<dbReference type="GO" id="GO:0003746">
    <property type="term" value="F:translation elongation factor activity"/>
    <property type="evidence" value="ECO:0007669"/>
    <property type="project" value="UniProtKB-UniRule"/>
</dbReference>
<dbReference type="InterPro" id="IPR004161">
    <property type="entry name" value="EFTu-like_2"/>
</dbReference>
<comment type="similarity">
    <text evidence="10">Belongs to the GTP-binding elongation factor family. LepA subfamily.</text>
</comment>
<dbReference type="HAMAP" id="MF_00071">
    <property type="entry name" value="LepA"/>
    <property type="match status" value="1"/>
</dbReference>
<protein>
    <recommendedName>
        <fullName evidence="11 12">Elongation factor 4</fullName>
        <shortName evidence="12">EF-4</shortName>
        <ecNumber evidence="11 12">3.6.5.n1</ecNumber>
    </recommendedName>
    <alternativeName>
        <fullName evidence="12">Ribosomal back-translocase LepA</fullName>
    </alternativeName>
</protein>
<dbReference type="GO" id="GO:0045727">
    <property type="term" value="P:positive regulation of translation"/>
    <property type="evidence" value="ECO:0007669"/>
    <property type="project" value="UniProtKB-UniRule"/>
</dbReference>
<comment type="similarity">
    <text evidence="1 12">Belongs to the TRAFAC class translation factor GTPase superfamily. Classic translation factor GTPase family. LepA subfamily.</text>
</comment>
<dbReference type="SUPFAM" id="SSF54980">
    <property type="entry name" value="EF-G C-terminal domain-like"/>
    <property type="match status" value="2"/>
</dbReference>
<evidence type="ECO:0000256" key="6">
    <source>
        <dbReference type="ARBA" id="ARBA00023134"/>
    </source>
</evidence>
<dbReference type="PANTHER" id="PTHR43512:SF4">
    <property type="entry name" value="TRANSLATION FACTOR GUF1 HOMOLOG, CHLOROPLASTIC"/>
    <property type="match status" value="1"/>
</dbReference>
<dbReference type="InterPro" id="IPR006297">
    <property type="entry name" value="EF-4"/>
</dbReference>
<keyword evidence="5 12" id="KW-0648">Protein biosynthesis</keyword>
<name>A0A1F4NS92_UNCK3</name>
<dbReference type="SUPFAM" id="SSF50447">
    <property type="entry name" value="Translation proteins"/>
    <property type="match status" value="1"/>
</dbReference>
<keyword evidence="14" id="KW-0251">Elongation factor</keyword>
<dbReference type="FunFam" id="3.30.70.2570:FF:000001">
    <property type="entry name" value="Translation factor GUF1, mitochondrial"/>
    <property type="match status" value="1"/>
</dbReference>
<dbReference type="FunFam" id="3.30.70.240:FF:000007">
    <property type="entry name" value="Translation factor GUF1, mitochondrial"/>
    <property type="match status" value="1"/>
</dbReference>
<proteinExistence type="inferred from homology"/>
<dbReference type="Gene3D" id="3.30.70.2570">
    <property type="entry name" value="Elongation factor 4, C-terminal domain"/>
    <property type="match status" value="1"/>
</dbReference>
<comment type="function">
    <text evidence="9 12">Required for accurate and efficient protein synthesis under certain stress conditions. May act as a fidelity factor of the translation reaction, by catalyzing a one-codon backward translocation of tRNAs on improperly translocated ribosomes. Back-translocation proceeds from a post-translocation (POST) complex to a pre-translocation (PRE) complex, thus giving elongation factor G a second chance to translocate the tRNAs correctly. Binds to ribosomes in a GTP-dependent manner.</text>
</comment>
<dbReference type="InterPro" id="IPR005225">
    <property type="entry name" value="Small_GTP-bd"/>
</dbReference>
<dbReference type="GO" id="GO:0043022">
    <property type="term" value="F:ribosome binding"/>
    <property type="evidence" value="ECO:0007669"/>
    <property type="project" value="UniProtKB-UniRule"/>
</dbReference>
<evidence type="ECO:0000256" key="4">
    <source>
        <dbReference type="ARBA" id="ARBA00022801"/>
    </source>
</evidence>
<sequence length="589" mass="64931">MDKIRNLCIIAHIDHGKSTLADRFLEVTGTVEKRKMRQQLLDTMELERERGITIKLQPVRMRYKGYVLNLIDTPGHVDFSYEVSRSLAAVEGAILLVDASQGIEAQTLAHLHLARGQGLTIIPAVNKVDLPGADKAGTKRALSNLLGVEEAGVLEVSGKTGAGVEVLLDAVVEQVPPPRGRIDRPLRALVFDSVFDKYKGVIAYVRIVDGEIKAETKITMMASQSISEVLEVGTFAPQLTKTKLLSAGEIGYVATGLREVSQVRVGDTITLADSADVMPLTGYKKVLPFVYAGIFTVDNNDYPKLRDALQRLSLNDSALVYEPENSPALGFGFRCGFLGLLHLEIVKERLEREFDLNLIATTPSVSYRVELTDGKEALVSNPTELPLANKIKTIAEPWVSLEILSPARYLGSLMEILQNRRGVQKNIEHLDKERVLVTYEVPLGSIIVDFYDQLKSISSGYASMNYIFLEYRAGDLVKVDVLVGGSVIDALSVIVDKPSAQRVGKMIVAKLKEVVPKQNFKIALQAAIGSKIIARDDIAPYRKDVLAKLYGGDRTRKDKLLEKQKKGKKRLKMVGKVEIPQDAFLKLLS</sequence>
<dbReference type="NCBIfam" id="TIGR01393">
    <property type="entry name" value="lepA"/>
    <property type="match status" value="1"/>
</dbReference>
<dbReference type="Gene3D" id="3.40.50.300">
    <property type="entry name" value="P-loop containing nucleotide triphosphate hydrolases"/>
    <property type="match status" value="1"/>
</dbReference>
<dbReference type="Gene3D" id="2.40.30.10">
    <property type="entry name" value="Translation factors"/>
    <property type="match status" value="1"/>
</dbReference>
<dbReference type="FunFam" id="3.40.50.300:FF:000078">
    <property type="entry name" value="Elongation factor 4"/>
    <property type="match status" value="1"/>
</dbReference>
<evidence type="ECO:0000256" key="3">
    <source>
        <dbReference type="ARBA" id="ARBA00022741"/>
    </source>
</evidence>
<dbReference type="AlphaFoldDB" id="A0A1F4NS92"/>
<dbReference type="InterPro" id="IPR035654">
    <property type="entry name" value="LepA_IV"/>
</dbReference>
<dbReference type="InterPro" id="IPR031157">
    <property type="entry name" value="G_TR_CS"/>
</dbReference>
<dbReference type="PRINTS" id="PR00315">
    <property type="entry name" value="ELONGATNFCT"/>
</dbReference>
<comment type="caution">
    <text evidence="14">The sequence shown here is derived from an EMBL/GenBank/DDBJ whole genome shotgun (WGS) entry which is preliminary data.</text>
</comment>
<dbReference type="Pfam" id="PF06421">
    <property type="entry name" value="LepA_C"/>
    <property type="match status" value="1"/>
</dbReference>
<dbReference type="InterPro" id="IPR000640">
    <property type="entry name" value="EFG_V-like"/>
</dbReference>
<comment type="catalytic activity">
    <reaction evidence="8 12">
        <text>GTP + H2O = GDP + phosphate + H(+)</text>
        <dbReference type="Rhea" id="RHEA:19669"/>
        <dbReference type="ChEBI" id="CHEBI:15377"/>
        <dbReference type="ChEBI" id="CHEBI:15378"/>
        <dbReference type="ChEBI" id="CHEBI:37565"/>
        <dbReference type="ChEBI" id="CHEBI:43474"/>
        <dbReference type="ChEBI" id="CHEBI:58189"/>
        <dbReference type="EC" id="3.6.5.n1"/>
    </reaction>
</comment>
<reference evidence="14 15" key="1">
    <citation type="journal article" date="2016" name="Nat. Commun.">
        <title>Thousands of microbial genomes shed light on interconnected biogeochemical processes in an aquifer system.</title>
        <authorList>
            <person name="Anantharaman K."/>
            <person name="Brown C.T."/>
            <person name="Hug L.A."/>
            <person name="Sharon I."/>
            <person name="Castelle C.J."/>
            <person name="Probst A.J."/>
            <person name="Thomas B.C."/>
            <person name="Singh A."/>
            <person name="Wilkins M.J."/>
            <person name="Karaoz U."/>
            <person name="Brodie E.L."/>
            <person name="Williams K.H."/>
            <person name="Hubbard S.S."/>
            <person name="Banfield J.F."/>
        </authorList>
    </citation>
    <scope>NUCLEOTIDE SEQUENCE [LARGE SCALE GENOMIC DNA]</scope>
</reference>
<dbReference type="PANTHER" id="PTHR43512">
    <property type="entry name" value="TRANSLATION FACTOR GUF1-RELATED"/>
    <property type="match status" value="1"/>
</dbReference>
<evidence type="ECO:0000256" key="10">
    <source>
        <dbReference type="ARBA" id="ARBA00061052"/>
    </source>
</evidence>
<keyword evidence="7 12" id="KW-0472">Membrane</keyword>
<evidence type="ECO:0000256" key="11">
    <source>
        <dbReference type="ARBA" id="ARBA00066744"/>
    </source>
</evidence>
<dbReference type="NCBIfam" id="TIGR00231">
    <property type="entry name" value="small_GTP"/>
    <property type="match status" value="1"/>
</dbReference>
<organism evidence="14 15">
    <name type="scientific">candidate division Kazan bacterium RBG_13_50_9</name>
    <dbReference type="NCBI Taxonomy" id="1798535"/>
    <lineage>
        <taxon>Bacteria</taxon>
        <taxon>Bacteria division Kazan-3B-28</taxon>
    </lineage>
</organism>
<evidence type="ECO:0000256" key="7">
    <source>
        <dbReference type="ARBA" id="ARBA00023136"/>
    </source>
</evidence>
<evidence type="ECO:0000256" key="9">
    <source>
        <dbReference type="ARBA" id="ARBA00057626"/>
    </source>
</evidence>
<gene>
    <name evidence="12" type="primary">lepA</name>
    <name evidence="14" type="ORF">A2V68_01050</name>
</gene>
<keyword evidence="2 12" id="KW-1003">Cell membrane</keyword>